<dbReference type="RefSeq" id="XP_022243414.1">
    <property type="nucleotide sequence ID" value="XM_022387706.1"/>
</dbReference>
<evidence type="ECO:0000256" key="6">
    <source>
        <dbReference type="ARBA" id="ARBA00023055"/>
    </source>
</evidence>
<keyword evidence="6" id="KW-0445">Lipid transport</keyword>
<feature type="region of interest" description="Disordered" evidence="9">
    <location>
        <begin position="139"/>
        <end position="169"/>
    </location>
</feature>
<evidence type="ECO:0000256" key="5">
    <source>
        <dbReference type="ARBA" id="ARBA00022989"/>
    </source>
</evidence>
<dbReference type="PROSITE" id="PS51847">
    <property type="entry name" value="SMP"/>
    <property type="match status" value="1"/>
</dbReference>
<evidence type="ECO:0000259" key="10">
    <source>
        <dbReference type="PROSITE" id="PS51847"/>
    </source>
</evidence>
<evidence type="ECO:0000256" key="8">
    <source>
        <dbReference type="ARBA" id="ARBA00023136"/>
    </source>
</evidence>
<keyword evidence="8" id="KW-0472">Membrane</keyword>
<dbReference type="CDD" id="cd21675">
    <property type="entry name" value="SMP_TEX2"/>
    <property type="match status" value="1"/>
</dbReference>
<dbReference type="PANTHER" id="PTHR13466:SF0">
    <property type="entry name" value="SMP-LTD DOMAIN-CONTAINING PROTEIN"/>
    <property type="match status" value="1"/>
</dbReference>
<feature type="region of interest" description="Disordered" evidence="9">
    <location>
        <begin position="392"/>
        <end position="411"/>
    </location>
</feature>
<dbReference type="InterPro" id="IPR031468">
    <property type="entry name" value="SMP_LBD"/>
</dbReference>
<proteinExistence type="predicted"/>
<reference evidence="12 13" key="1">
    <citation type="submission" date="2025-05" db="UniProtKB">
        <authorList>
            <consortium name="RefSeq"/>
        </authorList>
    </citation>
    <scope>IDENTIFICATION</scope>
    <source>
        <tissue evidence="12 13">Muscle</tissue>
    </source>
</reference>
<dbReference type="InterPro" id="IPR019411">
    <property type="entry name" value="MMM1_dom"/>
</dbReference>
<keyword evidence="11" id="KW-1185">Reference proteome</keyword>
<dbReference type="RefSeq" id="XP_022243413.1">
    <property type="nucleotide sequence ID" value="XM_022387705.1"/>
</dbReference>
<feature type="domain" description="SMP-LTD" evidence="10">
    <location>
        <begin position="254"/>
        <end position="546"/>
    </location>
</feature>
<feature type="compositionally biased region" description="Polar residues" evidence="9">
    <location>
        <begin position="82"/>
        <end position="95"/>
    </location>
</feature>
<evidence type="ECO:0000256" key="3">
    <source>
        <dbReference type="ARBA" id="ARBA00022692"/>
    </source>
</evidence>
<evidence type="ECO:0000256" key="7">
    <source>
        <dbReference type="ARBA" id="ARBA00023121"/>
    </source>
</evidence>
<dbReference type="Proteomes" id="UP000694941">
    <property type="component" value="Unplaced"/>
</dbReference>
<gene>
    <name evidence="12 13" type="primary">LOC106460893</name>
</gene>
<sequence>MILHLFLSRPKYNVSKRATWNEHCDEPLFIHQRHYDLKGATISLQPVGLTRKRLWNKEYPISIVIINSKIFHNEPSEDNTHMSELSSRFKSPQMDSSKKSASDTEENSQNSIKKEQSLVKLYLFARTGREKEAWYHRFKNASEPQSTQSEGDKEQKSTNSEENESDVSPYKQSMFTDLDIYSGGSVSIIKEDITSGEVEKEKNLDFMTYMTALFKSNAAKITSDGRSSLFKDKRMILGSIGKSSYGSNKSLSSPCKDTTLWLNAFIRRIFYDFLSKNYWSIAVADKIQHKLSKIKVPSFIEELQLIEIDIGTSIPIIHRVSDPAMDQQGLWIDMDVTYQGCFQMTLKIQLNLHRFKKIRQVVIAPQTSPLEQEKLQGSDSLFSKSCVLNSDDGHGAESSSGEDATHKDPSDKKLLTTLAAGGKTSINTGKKILKVVNKLIQSRYFQQATENKYIKRAMDEISNTPIYLTVEVHGVVGILALNIPPAPSDRLWYGFRGNPKLSISAKPKLGEKIVNIGHITEWIEKKLASEFQKVLVIPNMDDLVIPIMHSGLKSSGSSKGS</sequence>
<keyword evidence="3" id="KW-0812">Transmembrane</keyword>
<organism evidence="11 13">
    <name type="scientific">Limulus polyphemus</name>
    <name type="common">Atlantic horseshoe crab</name>
    <dbReference type="NCBI Taxonomy" id="6850"/>
    <lineage>
        <taxon>Eukaryota</taxon>
        <taxon>Metazoa</taxon>
        <taxon>Ecdysozoa</taxon>
        <taxon>Arthropoda</taxon>
        <taxon>Chelicerata</taxon>
        <taxon>Merostomata</taxon>
        <taxon>Xiphosura</taxon>
        <taxon>Limulidae</taxon>
        <taxon>Limulus</taxon>
    </lineage>
</organism>
<keyword evidence="2" id="KW-0813">Transport</keyword>
<name>A0ABM1SIF9_LIMPO</name>
<dbReference type="PANTHER" id="PTHR13466">
    <property type="entry name" value="TEX2 PROTEIN-RELATED"/>
    <property type="match status" value="1"/>
</dbReference>
<comment type="subcellular location">
    <subcellularLocation>
        <location evidence="1">Endoplasmic reticulum membrane</location>
    </subcellularLocation>
</comment>
<evidence type="ECO:0000256" key="9">
    <source>
        <dbReference type="SAM" id="MobiDB-lite"/>
    </source>
</evidence>
<dbReference type="Pfam" id="PF10296">
    <property type="entry name" value="MMM1"/>
    <property type="match status" value="1"/>
</dbReference>
<protein>
    <submittedName>
        <fullName evidence="12 13">Testis-expressed protein 2-like</fullName>
    </submittedName>
</protein>
<keyword evidence="4" id="KW-0256">Endoplasmic reticulum</keyword>
<accession>A0ABM1SIF9</accession>
<evidence type="ECO:0000313" key="13">
    <source>
        <dbReference type="RefSeq" id="XP_022243414.1"/>
    </source>
</evidence>
<dbReference type="GeneID" id="106460893"/>
<evidence type="ECO:0000313" key="12">
    <source>
        <dbReference type="RefSeq" id="XP_022243413.1"/>
    </source>
</evidence>
<evidence type="ECO:0000313" key="11">
    <source>
        <dbReference type="Proteomes" id="UP000694941"/>
    </source>
</evidence>
<keyword evidence="5" id="KW-1133">Transmembrane helix</keyword>
<evidence type="ECO:0000256" key="4">
    <source>
        <dbReference type="ARBA" id="ARBA00022824"/>
    </source>
</evidence>
<evidence type="ECO:0000256" key="1">
    <source>
        <dbReference type="ARBA" id="ARBA00004586"/>
    </source>
</evidence>
<evidence type="ECO:0000256" key="2">
    <source>
        <dbReference type="ARBA" id="ARBA00022448"/>
    </source>
</evidence>
<keyword evidence="7" id="KW-0446">Lipid-binding</keyword>
<feature type="region of interest" description="Disordered" evidence="9">
    <location>
        <begin position="77"/>
        <end position="112"/>
    </location>
</feature>